<protein>
    <recommendedName>
        <fullName evidence="6">ENTH domain-containing protein</fullName>
    </recommendedName>
</protein>
<organism evidence="7 8">
    <name type="scientific">Ziziphus jujuba var. spinosa</name>
    <dbReference type="NCBI Taxonomy" id="714518"/>
    <lineage>
        <taxon>Eukaryota</taxon>
        <taxon>Viridiplantae</taxon>
        <taxon>Streptophyta</taxon>
        <taxon>Embryophyta</taxon>
        <taxon>Tracheophyta</taxon>
        <taxon>Spermatophyta</taxon>
        <taxon>Magnoliopsida</taxon>
        <taxon>eudicotyledons</taxon>
        <taxon>Gunneridae</taxon>
        <taxon>Pentapetalae</taxon>
        <taxon>rosids</taxon>
        <taxon>fabids</taxon>
        <taxon>Rosales</taxon>
        <taxon>Rhamnaceae</taxon>
        <taxon>Paliureae</taxon>
        <taxon>Ziziphus</taxon>
    </lineage>
</organism>
<dbReference type="InterPro" id="IPR013809">
    <property type="entry name" value="ENTH"/>
</dbReference>
<feature type="domain" description="ENTH" evidence="6">
    <location>
        <begin position="26"/>
        <end position="159"/>
    </location>
</feature>
<dbReference type="GO" id="GO:0030276">
    <property type="term" value="F:clathrin binding"/>
    <property type="evidence" value="ECO:0007669"/>
    <property type="project" value="TreeGrafter"/>
</dbReference>
<dbReference type="SMART" id="SM00273">
    <property type="entry name" value="ENTH"/>
    <property type="match status" value="1"/>
</dbReference>
<dbReference type="CDD" id="cd03571">
    <property type="entry name" value="ENTH"/>
    <property type="match status" value="1"/>
</dbReference>
<dbReference type="GO" id="GO:0030125">
    <property type="term" value="C:clathrin vesicle coat"/>
    <property type="evidence" value="ECO:0007669"/>
    <property type="project" value="TreeGrafter"/>
</dbReference>
<name>A0A978V3Z4_ZIZJJ</name>
<evidence type="ECO:0000256" key="5">
    <source>
        <dbReference type="SAM" id="MobiDB-lite"/>
    </source>
</evidence>
<feature type="compositionally biased region" description="Low complexity" evidence="5">
    <location>
        <begin position="184"/>
        <end position="196"/>
    </location>
</feature>
<feature type="region of interest" description="Disordered" evidence="5">
    <location>
        <begin position="174"/>
        <end position="196"/>
    </location>
</feature>
<evidence type="ECO:0000256" key="2">
    <source>
        <dbReference type="ARBA" id="ARBA00004555"/>
    </source>
</evidence>
<dbReference type="InterPro" id="IPR008942">
    <property type="entry name" value="ENTH_VHS"/>
</dbReference>
<evidence type="ECO:0000256" key="3">
    <source>
        <dbReference type="ARBA" id="ARBA00023034"/>
    </source>
</evidence>
<evidence type="ECO:0000256" key="1">
    <source>
        <dbReference type="ARBA" id="ARBA00004132"/>
    </source>
</evidence>
<dbReference type="Proteomes" id="UP000813462">
    <property type="component" value="Unassembled WGS sequence"/>
</dbReference>
<dbReference type="PANTHER" id="PTHR12276">
    <property type="entry name" value="EPSIN/ENT-RELATED"/>
    <property type="match status" value="1"/>
</dbReference>
<dbReference type="OrthoDB" id="4033880at2759"/>
<proteinExistence type="predicted"/>
<evidence type="ECO:0000313" key="8">
    <source>
        <dbReference type="Proteomes" id="UP000813462"/>
    </source>
</evidence>
<dbReference type="PROSITE" id="PS50942">
    <property type="entry name" value="ENTH"/>
    <property type="match status" value="1"/>
</dbReference>
<dbReference type="Gene3D" id="1.25.40.90">
    <property type="match status" value="1"/>
</dbReference>
<dbReference type="GO" id="GO:0005543">
    <property type="term" value="F:phospholipid binding"/>
    <property type="evidence" value="ECO:0007669"/>
    <property type="project" value="TreeGrafter"/>
</dbReference>
<dbReference type="GO" id="GO:0006897">
    <property type="term" value="P:endocytosis"/>
    <property type="evidence" value="ECO:0007669"/>
    <property type="project" value="TreeGrafter"/>
</dbReference>
<comment type="caution">
    <text evidence="7">The sequence shown here is derived from an EMBL/GenBank/DDBJ whole genome shotgun (WGS) entry which is preliminary data.</text>
</comment>
<comment type="subcellular location">
    <subcellularLocation>
        <location evidence="1">Cytoplasmic vesicle</location>
        <location evidence="1">Clathrin-coated vesicle</location>
    </subcellularLocation>
    <subcellularLocation>
        <location evidence="2">Golgi apparatus</location>
    </subcellularLocation>
</comment>
<dbReference type="AlphaFoldDB" id="A0A978V3Z4"/>
<accession>A0A978V3Z4</accession>
<dbReference type="GO" id="GO:0005886">
    <property type="term" value="C:plasma membrane"/>
    <property type="evidence" value="ECO:0007669"/>
    <property type="project" value="TreeGrafter"/>
</dbReference>
<evidence type="ECO:0000259" key="6">
    <source>
        <dbReference type="PROSITE" id="PS50942"/>
    </source>
</evidence>
<keyword evidence="3" id="KW-0333">Golgi apparatus</keyword>
<gene>
    <name evidence="7" type="ORF">FEM48_Zijuj07G0099400</name>
</gene>
<evidence type="ECO:0000256" key="4">
    <source>
        <dbReference type="ARBA" id="ARBA00023329"/>
    </source>
</evidence>
<dbReference type="PANTHER" id="PTHR12276:SF95">
    <property type="entry name" value="ENTH_VHS FAMILY PROTEIN"/>
    <property type="match status" value="1"/>
</dbReference>
<dbReference type="GO" id="GO:0005768">
    <property type="term" value="C:endosome"/>
    <property type="evidence" value="ECO:0007669"/>
    <property type="project" value="TreeGrafter"/>
</dbReference>
<dbReference type="GO" id="GO:0005794">
    <property type="term" value="C:Golgi apparatus"/>
    <property type="evidence" value="ECO:0007669"/>
    <property type="project" value="UniProtKB-SubCell"/>
</dbReference>
<dbReference type="EMBL" id="JAEACU010000007">
    <property type="protein sequence ID" value="KAH7522077.1"/>
    <property type="molecule type" value="Genomic_DNA"/>
</dbReference>
<dbReference type="Pfam" id="PF01417">
    <property type="entry name" value="ENTH"/>
    <property type="match status" value="1"/>
</dbReference>
<keyword evidence="4" id="KW-0968">Cytoplasmic vesicle</keyword>
<sequence length="338" mass="38251">MGTLLLGQIKKQASSFLQEKYKSARLVLTDVTQAELLAEEATNGDPCSPDTRIMSRIAEASFGIDDFWRIVDILHRKFYNVDWKQWRQSYKSLIVLEFLLTHGPEDFAREFQCDVDVIQELGSFQYTDERGFDWGLKMQKKSDEVLKLLGGGPTLKQARLKALKITKEIQGFGNPISSPNSALSPPGSSTSTSSRTSSFGSFSTLFNNNHDHMSNDLPIKLVSPKKEPAAERYPEGGIRDNVNEKDHCLWTPLSKNGNVEGKHLWTCPQSAEKGSLLKGEDDDHDHDAYENITNNLVSKNMYTRIDRVRNPGSHGFKSISDVGKRMKKKIDRQFSLWY</sequence>
<evidence type="ECO:0000313" key="7">
    <source>
        <dbReference type="EMBL" id="KAH7522077.1"/>
    </source>
</evidence>
<reference evidence="7" key="1">
    <citation type="journal article" date="2021" name="Front. Plant Sci.">
        <title>Chromosome-Scale Genome Assembly for Chinese Sour Jujube and Insights Into Its Genome Evolution and Domestication Signature.</title>
        <authorList>
            <person name="Shen L.-Y."/>
            <person name="Luo H."/>
            <person name="Wang X.-L."/>
            <person name="Wang X.-M."/>
            <person name="Qiu X.-J."/>
            <person name="Liu H."/>
            <person name="Zhou S.-S."/>
            <person name="Jia K.-H."/>
            <person name="Nie S."/>
            <person name="Bao Y.-T."/>
            <person name="Zhang R.-G."/>
            <person name="Yun Q.-Z."/>
            <person name="Chai Y.-H."/>
            <person name="Lu J.-Y."/>
            <person name="Li Y."/>
            <person name="Zhao S.-W."/>
            <person name="Mao J.-F."/>
            <person name="Jia S.-G."/>
            <person name="Mao Y.-M."/>
        </authorList>
    </citation>
    <scope>NUCLEOTIDE SEQUENCE</scope>
    <source>
        <strain evidence="7">AT0</strain>
        <tissue evidence="7">Leaf</tissue>
    </source>
</reference>
<dbReference type="SUPFAM" id="SSF48464">
    <property type="entry name" value="ENTH/VHS domain"/>
    <property type="match status" value="1"/>
</dbReference>